<keyword evidence="3" id="KW-0479">Metal-binding</keyword>
<reference evidence="8" key="1">
    <citation type="journal article" date="2019" name="Int. J. Syst. Evol. Microbiol.">
        <title>The Global Catalogue of Microorganisms (GCM) 10K type strain sequencing project: providing services to taxonomists for standard genome sequencing and annotation.</title>
        <authorList>
            <consortium name="The Broad Institute Genomics Platform"/>
            <consortium name="The Broad Institute Genome Sequencing Center for Infectious Disease"/>
            <person name="Wu L."/>
            <person name="Ma J."/>
        </authorList>
    </citation>
    <scope>NUCLEOTIDE SEQUENCE [LARGE SCALE GENOMIC DNA]</scope>
    <source>
        <strain evidence="8">KACC 11904</strain>
    </source>
</reference>
<feature type="domain" description="Moybdenum cofactor oxidoreductase dimerisation" evidence="6">
    <location>
        <begin position="235"/>
        <end position="348"/>
    </location>
</feature>
<evidence type="ECO:0000256" key="3">
    <source>
        <dbReference type="ARBA" id="ARBA00022723"/>
    </source>
</evidence>
<dbReference type="EMBL" id="JBHSMJ010000065">
    <property type="protein sequence ID" value="MFC5452887.1"/>
    <property type="molecule type" value="Genomic_DNA"/>
</dbReference>
<dbReference type="PRINTS" id="PR00407">
    <property type="entry name" value="EUMOPTERIN"/>
</dbReference>
<dbReference type="SUPFAM" id="SSF56524">
    <property type="entry name" value="Oxidoreductase molybdopterin-binding domain"/>
    <property type="match status" value="1"/>
</dbReference>
<evidence type="ECO:0000256" key="4">
    <source>
        <dbReference type="ARBA" id="ARBA00023002"/>
    </source>
</evidence>
<keyword evidence="4" id="KW-0560">Oxidoreductase</keyword>
<feature type="domain" description="Oxidoreductase molybdopterin-binding" evidence="5">
    <location>
        <begin position="39"/>
        <end position="212"/>
    </location>
</feature>
<dbReference type="Proteomes" id="UP001596044">
    <property type="component" value="Unassembled WGS sequence"/>
</dbReference>
<dbReference type="InterPro" id="IPR005066">
    <property type="entry name" value="MoCF_OxRdtse_dimer"/>
</dbReference>
<dbReference type="PANTHER" id="PTHR19372:SF7">
    <property type="entry name" value="SULFITE OXIDASE, MITOCHONDRIAL"/>
    <property type="match status" value="1"/>
</dbReference>
<dbReference type="InterPro" id="IPR008335">
    <property type="entry name" value="Mopterin_OxRdtase_euk"/>
</dbReference>
<evidence type="ECO:0000256" key="1">
    <source>
        <dbReference type="ARBA" id="ARBA00001924"/>
    </source>
</evidence>
<dbReference type="InterPro" id="IPR036374">
    <property type="entry name" value="OxRdtase_Mopterin-bd_sf"/>
</dbReference>
<comment type="cofactor">
    <cofactor evidence="1">
        <name>Mo-molybdopterin</name>
        <dbReference type="ChEBI" id="CHEBI:71302"/>
    </cofactor>
</comment>
<dbReference type="Gene3D" id="2.60.40.650">
    <property type="match status" value="1"/>
</dbReference>
<evidence type="ECO:0000313" key="7">
    <source>
        <dbReference type="EMBL" id="MFC5452887.1"/>
    </source>
</evidence>
<evidence type="ECO:0000259" key="5">
    <source>
        <dbReference type="Pfam" id="PF00174"/>
    </source>
</evidence>
<dbReference type="Pfam" id="PF03404">
    <property type="entry name" value="Mo-co_dimer"/>
    <property type="match status" value="1"/>
</dbReference>
<organism evidence="7 8">
    <name type="scientific">Paenibacillus aestuarii</name>
    <dbReference type="NCBI Taxonomy" id="516965"/>
    <lineage>
        <taxon>Bacteria</taxon>
        <taxon>Bacillati</taxon>
        <taxon>Bacillota</taxon>
        <taxon>Bacilli</taxon>
        <taxon>Bacillales</taxon>
        <taxon>Paenibacillaceae</taxon>
        <taxon>Paenibacillus</taxon>
    </lineage>
</organism>
<keyword evidence="8" id="KW-1185">Reference proteome</keyword>
<dbReference type="Pfam" id="PF00174">
    <property type="entry name" value="Oxidored_molyb"/>
    <property type="match status" value="1"/>
</dbReference>
<sequence>MLYQPHLITRRIVPENQEFPMLSLSSRITPEHLFYVRNHFPYPVVDLSSWKLGIGGLVDQPANYSYEDLLRMPQYSLAVTLQCAGEKRAYFHPLTPGEQWELGANSHAVWTGVRLADLLRAAGIRRNALEVTFEGMDRGGRTDMPGEFTFMRSLPIPVACHPDLLIALYMNGQPLPFRHGYPARLIVPGWYGMASVKWLQRITVIDEPFQGPFQTNDYVYLREGGDQPASEPVTRIRLNAMIAQPTDQEVIARGNHWITGAAIAGDHPVALVEISIDHGDTWHAASWIDPHETYAWRRWCYLWGADQKGTFSMMARAVDLLGNTQPVRPDWNKKGYGYNAIQKIQVHVE</sequence>
<dbReference type="InterPro" id="IPR000572">
    <property type="entry name" value="OxRdtase_Mopterin-bd_dom"/>
</dbReference>
<evidence type="ECO:0000259" key="6">
    <source>
        <dbReference type="Pfam" id="PF03404"/>
    </source>
</evidence>
<dbReference type="Gene3D" id="3.90.420.10">
    <property type="entry name" value="Oxidoreductase, molybdopterin-binding domain"/>
    <property type="match status" value="1"/>
</dbReference>
<evidence type="ECO:0000256" key="2">
    <source>
        <dbReference type="ARBA" id="ARBA00022505"/>
    </source>
</evidence>
<proteinExistence type="predicted"/>
<comment type="caution">
    <text evidence="7">The sequence shown here is derived from an EMBL/GenBank/DDBJ whole genome shotgun (WGS) entry which is preliminary data.</text>
</comment>
<name>A0ABW0KJV3_9BACL</name>
<evidence type="ECO:0000313" key="8">
    <source>
        <dbReference type="Proteomes" id="UP001596044"/>
    </source>
</evidence>
<protein>
    <submittedName>
        <fullName evidence="7">Sulfite oxidase</fullName>
    </submittedName>
</protein>
<gene>
    <name evidence="7" type="ORF">ACFPOG_32265</name>
</gene>
<accession>A0ABW0KJV3</accession>
<dbReference type="CDD" id="cd02110">
    <property type="entry name" value="SO_family_Moco_dimer"/>
    <property type="match status" value="1"/>
</dbReference>
<keyword evidence="2" id="KW-0500">Molybdenum</keyword>
<dbReference type="RefSeq" id="WP_270879150.1">
    <property type="nucleotide sequence ID" value="NZ_JAQFVF010000023.1"/>
</dbReference>
<dbReference type="PANTHER" id="PTHR19372">
    <property type="entry name" value="SULFITE REDUCTASE"/>
    <property type="match status" value="1"/>
</dbReference>
<dbReference type="InterPro" id="IPR014756">
    <property type="entry name" value="Ig_E-set"/>
</dbReference>
<dbReference type="SUPFAM" id="SSF81296">
    <property type="entry name" value="E set domains"/>
    <property type="match status" value="1"/>
</dbReference>